<organism evidence="2 3">
    <name type="scientific">Cercophora newfieldiana</name>
    <dbReference type="NCBI Taxonomy" id="92897"/>
    <lineage>
        <taxon>Eukaryota</taxon>
        <taxon>Fungi</taxon>
        <taxon>Dikarya</taxon>
        <taxon>Ascomycota</taxon>
        <taxon>Pezizomycotina</taxon>
        <taxon>Sordariomycetes</taxon>
        <taxon>Sordariomycetidae</taxon>
        <taxon>Sordariales</taxon>
        <taxon>Lasiosphaeriaceae</taxon>
        <taxon>Cercophora</taxon>
    </lineage>
</organism>
<protein>
    <recommendedName>
        <fullName evidence="4">C2H2-type domain-containing protein</fullName>
    </recommendedName>
</protein>
<gene>
    <name evidence="2" type="ORF">B0T16DRAFT_491305</name>
</gene>
<evidence type="ECO:0000256" key="1">
    <source>
        <dbReference type="SAM" id="MobiDB-lite"/>
    </source>
</evidence>
<feature type="compositionally biased region" description="Basic and acidic residues" evidence="1">
    <location>
        <begin position="124"/>
        <end position="135"/>
    </location>
</feature>
<name>A0AA39Y9P1_9PEZI</name>
<evidence type="ECO:0000313" key="3">
    <source>
        <dbReference type="Proteomes" id="UP001174936"/>
    </source>
</evidence>
<dbReference type="EMBL" id="JAULSV010000003">
    <property type="protein sequence ID" value="KAK0648528.1"/>
    <property type="molecule type" value="Genomic_DNA"/>
</dbReference>
<keyword evidence="3" id="KW-1185">Reference proteome</keyword>
<dbReference type="Proteomes" id="UP001174936">
    <property type="component" value="Unassembled WGS sequence"/>
</dbReference>
<comment type="caution">
    <text evidence="2">The sequence shown here is derived from an EMBL/GenBank/DDBJ whole genome shotgun (WGS) entry which is preliminary data.</text>
</comment>
<dbReference type="PANTHER" id="PTHR38167">
    <property type="entry name" value="C2H2-TYPE DOMAIN-CONTAINING PROTEIN"/>
    <property type="match status" value="1"/>
</dbReference>
<evidence type="ECO:0000313" key="2">
    <source>
        <dbReference type="EMBL" id="KAK0648528.1"/>
    </source>
</evidence>
<sequence length="193" mass="21973">MSLQQLKVAPEWQIRAILIALCDDDDVCKKALDYHNKINNGQKYPSPDTKICVQCENAFQEAHNTAKSCRYHNGYLAPDYDSDFWADHDEDCHGTIDSDFCRKAYPGGFVWDCCDAHGDEEGGCRMSRHEADPDKNKRRGLGDAASECSYNSDQFHEESEDDEGEEDEENSKDDEDGEESEEEDGRAKKRMKV</sequence>
<feature type="region of interest" description="Disordered" evidence="1">
    <location>
        <begin position="124"/>
        <end position="193"/>
    </location>
</feature>
<reference evidence="2" key="1">
    <citation type="submission" date="2023-06" db="EMBL/GenBank/DDBJ databases">
        <title>Genome-scale phylogeny and comparative genomics of the fungal order Sordariales.</title>
        <authorList>
            <consortium name="Lawrence Berkeley National Laboratory"/>
            <person name="Hensen N."/>
            <person name="Bonometti L."/>
            <person name="Westerberg I."/>
            <person name="Brannstrom I.O."/>
            <person name="Guillou S."/>
            <person name="Cros-Aarteil S."/>
            <person name="Calhoun S."/>
            <person name="Haridas S."/>
            <person name="Kuo A."/>
            <person name="Mondo S."/>
            <person name="Pangilinan J."/>
            <person name="Riley R."/>
            <person name="Labutti K."/>
            <person name="Andreopoulos B."/>
            <person name="Lipzen A."/>
            <person name="Chen C."/>
            <person name="Yanf M."/>
            <person name="Daum C."/>
            <person name="Ng V."/>
            <person name="Clum A."/>
            <person name="Steindorff A."/>
            <person name="Ohm R."/>
            <person name="Martin F."/>
            <person name="Silar P."/>
            <person name="Natvig D."/>
            <person name="Lalanne C."/>
            <person name="Gautier V."/>
            <person name="Ament-Velasquez S.L."/>
            <person name="Kruys A."/>
            <person name="Hutchinson M.I."/>
            <person name="Powell A.J."/>
            <person name="Barry K."/>
            <person name="Miller A.N."/>
            <person name="Grigoriev I.V."/>
            <person name="Debuchy R."/>
            <person name="Gladieux P."/>
            <person name="Thoren M.H."/>
            <person name="Johannesson H."/>
        </authorList>
    </citation>
    <scope>NUCLEOTIDE SEQUENCE</scope>
    <source>
        <strain evidence="2">SMH2532-1</strain>
    </source>
</reference>
<accession>A0AA39Y9P1</accession>
<proteinExistence type="predicted"/>
<evidence type="ECO:0008006" key="4">
    <source>
        <dbReference type="Google" id="ProtNLM"/>
    </source>
</evidence>
<dbReference type="AlphaFoldDB" id="A0AA39Y9P1"/>
<dbReference type="PANTHER" id="PTHR38167:SF1">
    <property type="entry name" value="C2H2-TYPE DOMAIN-CONTAINING PROTEIN"/>
    <property type="match status" value="1"/>
</dbReference>
<feature type="compositionally biased region" description="Acidic residues" evidence="1">
    <location>
        <begin position="158"/>
        <end position="184"/>
    </location>
</feature>